<dbReference type="EMBL" id="WOCE01000010">
    <property type="protein sequence ID" value="KAE9605523.1"/>
    <property type="molecule type" value="Genomic_DNA"/>
</dbReference>
<accession>A0A6A4PVM1</accession>
<dbReference type="InterPro" id="IPR012870">
    <property type="entry name" value="DUF1666"/>
</dbReference>
<name>A0A6A4PVM1_LUPAL</name>
<keyword evidence="1" id="KW-0687">Ribonucleoprotein</keyword>
<dbReference type="GO" id="GO:0005840">
    <property type="term" value="C:ribosome"/>
    <property type="evidence" value="ECO:0007669"/>
    <property type="project" value="UniProtKB-KW"/>
</dbReference>
<evidence type="ECO:0000313" key="1">
    <source>
        <dbReference type="EMBL" id="KAE9605523.1"/>
    </source>
</evidence>
<dbReference type="OrthoDB" id="772197at2759"/>
<sequence length="127" mass="14687">MKDKNITKWDEEDDAIASVIIKESMSVFWEFVKADKDYGNVILKAYQHVGIDLKDPTISGLLVDIKTQLQKKERKVKDIVRSGNCIVKKFQKHHEDQLDHEQIVAQVGLKLISRVLNMSNLRKEKVL</sequence>
<keyword evidence="1" id="KW-0689">Ribosomal protein</keyword>
<reference evidence="2" key="1">
    <citation type="journal article" date="2020" name="Nat. Commun.">
        <title>Genome sequence of the cluster root forming white lupin.</title>
        <authorList>
            <person name="Hufnagel B."/>
            <person name="Marques A."/>
            <person name="Soriano A."/>
            <person name="Marques L."/>
            <person name="Divol F."/>
            <person name="Doumas P."/>
            <person name="Sallet E."/>
            <person name="Mancinotti D."/>
            <person name="Carrere S."/>
            <person name="Marande W."/>
            <person name="Arribat S."/>
            <person name="Keller J."/>
            <person name="Huneau C."/>
            <person name="Blein T."/>
            <person name="Aime D."/>
            <person name="Laguerre M."/>
            <person name="Taylor J."/>
            <person name="Schubert V."/>
            <person name="Nelson M."/>
            <person name="Geu-Flores F."/>
            <person name="Crespi M."/>
            <person name="Gallardo-Guerrero K."/>
            <person name="Delaux P.-M."/>
            <person name="Salse J."/>
            <person name="Berges H."/>
            <person name="Guyot R."/>
            <person name="Gouzy J."/>
            <person name="Peret B."/>
        </authorList>
    </citation>
    <scope>NUCLEOTIDE SEQUENCE [LARGE SCALE GENOMIC DNA]</scope>
    <source>
        <strain evidence="2">cv. Amiga</strain>
    </source>
</reference>
<comment type="caution">
    <text evidence="1">The sequence shown here is derived from an EMBL/GenBank/DDBJ whole genome shotgun (WGS) entry which is preliminary data.</text>
</comment>
<gene>
    <name evidence="1" type="ORF">Lalb_Chr10g0098251</name>
</gene>
<organism evidence="1 2">
    <name type="scientific">Lupinus albus</name>
    <name type="common">White lupine</name>
    <name type="synonym">Lupinus termis</name>
    <dbReference type="NCBI Taxonomy" id="3870"/>
    <lineage>
        <taxon>Eukaryota</taxon>
        <taxon>Viridiplantae</taxon>
        <taxon>Streptophyta</taxon>
        <taxon>Embryophyta</taxon>
        <taxon>Tracheophyta</taxon>
        <taxon>Spermatophyta</taxon>
        <taxon>Magnoliopsida</taxon>
        <taxon>eudicotyledons</taxon>
        <taxon>Gunneridae</taxon>
        <taxon>Pentapetalae</taxon>
        <taxon>rosids</taxon>
        <taxon>fabids</taxon>
        <taxon>Fabales</taxon>
        <taxon>Fabaceae</taxon>
        <taxon>Papilionoideae</taxon>
        <taxon>50 kb inversion clade</taxon>
        <taxon>genistoids sensu lato</taxon>
        <taxon>core genistoids</taxon>
        <taxon>Genisteae</taxon>
        <taxon>Lupinus</taxon>
    </lineage>
</organism>
<dbReference type="AlphaFoldDB" id="A0A6A4PVM1"/>
<dbReference type="PANTHER" id="PTHR46741:SF4">
    <property type="entry name" value="FINGER FYVE DOMAIN PROTEIN, PUTATIVE (DUF1666)-RELATED"/>
    <property type="match status" value="1"/>
</dbReference>
<dbReference type="PANTHER" id="PTHR46741">
    <property type="entry name" value="OS09G0413600 PROTEIN"/>
    <property type="match status" value="1"/>
</dbReference>
<evidence type="ECO:0000313" key="2">
    <source>
        <dbReference type="Proteomes" id="UP000447434"/>
    </source>
</evidence>
<dbReference type="Proteomes" id="UP000447434">
    <property type="component" value="Chromosome 10"/>
</dbReference>
<keyword evidence="2" id="KW-1185">Reference proteome</keyword>
<proteinExistence type="predicted"/>
<dbReference type="Pfam" id="PF07891">
    <property type="entry name" value="DUF1666"/>
    <property type="match status" value="1"/>
</dbReference>
<protein>
    <submittedName>
        <fullName evidence="1">Putative ribosomal protein L34Ae</fullName>
    </submittedName>
</protein>